<keyword evidence="4" id="KW-1185">Reference proteome</keyword>
<feature type="region of interest" description="Disordered" evidence="1">
    <location>
        <begin position="261"/>
        <end position="337"/>
    </location>
</feature>
<dbReference type="AlphaFoldDB" id="R7TNB4"/>
<dbReference type="Proteomes" id="UP000014760">
    <property type="component" value="Unassembled WGS sequence"/>
</dbReference>
<dbReference type="Gene3D" id="2.170.15.10">
    <property type="entry name" value="Proaerolysin, chain A, domain 3"/>
    <property type="match status" value="1"/>
</dbReference>
<evidence type="ECO:0000313" key="2">
    <source>
        <dbReference type="EMBL" id="ELT95328.1"/>
    </source>
</evidence>
<gene>
    <name evidence="2" type="ORF">CAPTEDRAFT_211575</name>
</gene>
<evidence type="ECO:0000313" key="4">
    <source>
        <dbReference type="Proteomes" id="UP000014760"/>
    </source>
</evidence>
<dbReference type="PANTHER" id="PTHR39369">
    <property type="entry name" value="LIN-24 (TWENTY-FOUR) LIKE"/>
    <property type="match status" value="1"/>
</dbReference>
<dbReference type="PANTHER" id="PTHR39369:SF6">
    <property type="entry name" value="LIN-24 (TWENTY-FOUR) LIKE"/>
    <property type="match status" value="1"/>
</dbReference>
<proteinExistence type="predicted"/>
<reference evidence="2 4" key="2">
    <citation type="journal article" date="2013" name="Nature">
        <title>Insights into bilaterian evolution from three spiralian genomes.</title>
        <authorList>
            <person name="Simakov O."/>
            <person name="Marletaz F."/>
            <person name="Cho S.J."/>
            <person name="Edsinger-Gonzales E."/>
            <person name="Havlak P."/>
            <person name="Hellsten U."/>
            <person name="Kuo D.H."/>
            <person name="Larsson T."/>
            <person name="Lv J."/>
            <person name="Arendt D."/>
            <person name="Savage R."/>
            <person name="Osoegawa K."/>
            <person name="de Jong P."/>
            <person name="Grimwood J."/>
            <person name="Chapman J.A."/>
            <person name="Shapiro H."/>
            <person name="Aerts A."/>
            <person name="Otillar R.P."/>
            <person name="Terry A.Y."/>
            <person name="Boore J.L."/>
            <person name="Grigoriev I.V."/>
            <person name="Lindberg D.R."/>
            <person name="Seaver E.C."/>
            <person name="Weisblat D.A."/>
            <person name="Putnam N.H."/>
            <person name="Rokhsar D.S."/>
        </authorList>
    </citation>
    <scope>NUCLEOTIDE SEQUENCE</scope>
    <source>
        <strain evidence="2 4">I ESC-2004</strain>
    </source>
</reference>
<feature type="compositionally biased region" description="Polar residues" evidence="1">
    <location>
        <begin position="291"/>
        <end position="305"/>
    </location>
</feature>
<sequence length="366" mass="41510">MMEKMFNLQKVVEDWGWDRLHRRGNKKQKKMLKKQRTSSDASTEGPYIQMKIDWSRVTFVDKTTWGELLDEKSKEASSPGGRNQAEASVLFRTKFENDTKEPQEYTMRAQRTTKSTCNTEVERSYTREQELGITLKAPGDVFEANAGFKSEFTLSKVHGDSFEYELEWEVQSQIKVLGGNSAEACMEVLEEKKAGDFEVETKIYGKVIIRFFDVEKNKQILTTGDSIVSIVKEHLNMLRCTKEGKKKMGVLAFVEVKEDVEENSAPTTAEGEPQTAPDSDAKQNEGVKVEASQSEKTQNQGTNGAASRWSRLRKAFKGKSVEKEAGGSSNDAKKQEKVFITSRGSCRFRYGIEQDIKVKQDKIKKN</sequence>
<evidence type="ECO:0000313" key="3">
    <source>
        <dbReference type="EnsemblMetazoa" id="CapteP211575"/>
    </source>
</evidence>
<protein>
    <submittedName>
        <fullName evidence="2 3">Uncharacterized protein</fullName>
    </submittedName>
</protein>
<organism evidence="2">
    <name type="scientific">Capitella teleta</name>
    <name type="common">Polychaete worm</name>
    <dbReference type="NCBI Taxonomy" id="283909"/>
    <lineage>
        <taxon>Eukaryota</taxon>
        <taxon>Metazoa</taxon>
        <taxon>Spiralia</taxon>
        <taxon>Lophotrochozoa</taxon>
        <taxon>Annelida</taxon>
        <taxon>Polychaeta</taxon>
        <taxon>Sedentaria</taxon>
        <taxon>Scolecida</taxon>
        <taxon>Capitellidae</taxon>
        <taxon>Capitella</taxon>
    </lineage>
</organism>
<evidence type="ECO:0000256" key="1">
    <source>
        <dbReference type="SAM" id="MobiDB-lite"/>
    </source>
</evidence>
<dbReference type="SUPFAM" id="SSF56973">
    <property type="entry name" value="Aerolisin/ETX pore-forming domain"/>
    <property type="match status" value="1"/>
</dbReference>
<dbReference type="EMBL" id="AMQN01011877">
    <property type="status" value="NOT_ANNOTATED_CDS"/>
    <property type="molecule type" value="Genomic_DNA"/>
</dbReference>
<reference evidence="4" key="1">
    <citation type="submission" date="2012-12" db="EMBL/GenBank/DDBJ databases">
        <authorList>
            <person name="Hellsten U."/>
            <person name="Grimwood J."/>
            <person name="Chapman J.A."/>
            <person name="Shapiro H."/>
            <person name="Aerts A."/>
            <person name="Otillar R.P."/>
            <person name="Terry A.Y."/>
            <person name="Boore J.L."/>
            <person name="Simakov O."/>
            <person name="Marletaz F."/>
            <person name="Cho S.-J."/>
            <person name="Edsinger-Gonzales E."/>
            <person name="Havlak P."/>
            <person name="Kuo D.-H."/>
            <person name="Larsson T."/>
            <person name="Lv J."/>
            <person name="Arendt D."/>
            <person name="Savage R."/>
            <person name="Osoegawa K."/>
            <person name="de Jong P."/>
            <person name="Lindberg D.R."/>
            <person name="Seaver E.C."/>
            <person name="Weisblat D.A."/>
            <person name="Putnam N.H."/>
            <person name="Grigoriev I.V."/>
            <person name="Rokhsar D.S."/>
        </authorList>
    </citation>
    <scope>NUCLEOTIDE SEQUENCE</scope>
    <source>
        <strain evidence="4">I ESC-2004</strain>
    </source>
</reference>
<dbReference type="CDD" id="cd20237">
    <property type="entry name" value="PFM_LIN24-like"/>
    <property type="match status" value="1"/>
</dbReference>
<name>R7TNB4_CAPTE</name>
<dbReference type="HOGENOM" id="CLU_064578_0_0_1"/>
<feature type="compositionally biased region" description="Basic and acidic residues" evidence="1">
    <location>
        <begin position="279"/>
        <end position="288"/>
    </location>
</feature>
<feature type="compositionally biased region" description="Basic and acidic residues" evidence="1">
    <location>
        <begin position="319"/>
        <end position="337"/>
    </location>
</feature>
<dbReference type="OrthoDB" id="6127625at2759"/>
<accession>R7TNB4</accession>
<dbReference type="EnsemblMetazoa" id="CapteT211575">
    <property type="protein sequence ID" value="CapteP211575"/>
    <property type="gene ID" value="CapteG211575"/>
</dbReference>
<dbReference type="EMBL" id="KB309157">
    <property type="protein sequence ID" value="ELT95328.1"/>
    <property type="molecule type" value="Genomic_DNA"/>
</dbReference>
<reference evidence="3" key="3">
    <citation type="submission" date="2015-06" db="UniProtKB">
        <authorList>
            <consortium name="EnsemblMetazoa"/>
        </authorList>
    </citation>
    <scope>IDENTIFICATION</scope>
</reference>